<dbReference type="PROSITE" id="PS50191">
    <property type="entry name" value="CRAL_TRIO"/>
    <property type="match status" value="1"/>
</dbReference>
<feature type="compositionally biased region" description="Polar residues" evidence="16">
    <location>
        <begin position="9"/>
        <end position="21"/>
    </location>
</feature>
<evidence type="ECO:0000256" key="7">
    <source>
        <dbReference type="ARBA" id="ARBA00022723"/>
    </source>
</evidence>
<comment type="cofactor">
    <cofactor evidence="1">
        <name>heme b</name>
        <dbReference type="ChEBI" id="CHEBI:60344"/>
    </cofactor>
</comment>
<proteinExistence type="inferred from homology"/>
<evidence type="ECO:0000256" key="10">
    <source>
        <dbReference type="ARBA" id="ARBA00023004"/>
    </source>
</evidence>
<comment type="similarity">
    <text evidence="3 15">Belongs to the SFH5 family.</text>
</comment>
<evidence type="ECO:0000256" key="16">
    <source>
        <dbReference type="SAM" id="MobiDB-lite"/>
    </source>
</evidence>
<dbReference type="GO" id="GO:0008526">
    <property type="term" value="F:phosphatidylinositol transfer activity"/>
    <property type="evidence" value="ECO:0007669"/>
    <property type="project" value="UniProtKB-UniRule"/>
</dbReference>
<dbReference type="GO" id="GO:0017157">
    <property type="term" value="P:regulation of exocytosis"/>
    <property type="evidence" value="ECO:0007669"/>
    <property type="project" value="TreeGrafter"/>
</dbReference>
<evidence type="ECO:0000256" key="3">
    <source>
        <dbReference type="ARBA" id="ARBA00006667"/>
    </source>
</evidence>
<evidence type="ECO:0000256" key="8">
    <source>
        <dbReference type="ARBA" id="ARBA00022824"/>
    </source>
</evidence>
<dbReference type="GO" id="GO:0043001">
    <property type="term" value="P:Golgi to plasma membrane protein transport"/>
    <property type="evidence" value="ECO:0007669"/>
    <property type="project" value="TreeGrafter"/>
</dbReference>
<dbReference type="Gene3D" id="3.40.525.10">
    <property type="entry name" value="CRAL-TRIO lipid binding domain"/>
    <property type="match status" value="1"/>
</dbReference>
<feature type="domain" description="CRAL-TRIO" evidence="17">
    <location>
        <begin position="80"/>
        <end position="277"/>
    </location>
</feature>
<gene>
    <name evidence="18" type="ORF">BN1723_002448</name>
</gene>
<evidence type="ECO:0000313" key="18">
    <source>
        <dbReference type="EMBL" id="CRK18307.1"/>
    </source>
</evidence>
<keyword evidence="6" id="KW-0349">Heme</keyword>
<comment type="function">
    <text evidence="14">Non-classical phosphatidylinositol (PtdIns) transfer protein (PITP), which exhibits PtdIns-binding/transfer activity in the absence of detectable PtdCho-binding/transfer activity. Regulates PtdIns(4,5)P2 homeostasis at the plasma membrane. Heme-binding protein that may play a role in organic oxidant-induced stress responses.</text>
</comment>
<dbReference type="PANTHER" id="PTHR47669:SF1">
    <property type="entry name" value="PHOSPHATIDYLINOSITOL TRANSFER PROTEIN SFH5"/>
    <property type="match status" value="1"/>
</dbReference>
<dbReference type="InterPro" id="IPR042938">
    <property type="entry name" value="Sfh5"/>
</dbReference>
<keyword evidence="12 15" id="KW-0472">Membrane</keyword>
<keyword evidence="5 15" id="KW-0963">Cytoplasm</keyword>
<evidence type="ECO:0000313" key="19">
    <source>
        <dbReference type="Proteomes" id="UP000045706"/>
    </source>
</evidence>
<accession>A0A0G4L8G6</accession>
<name>A0A0G4L8G6_VERLO</name>
<sequence>MSLLRKAKSTPQVVSSTDNSPLSRMYSGIPRVVHERNTTASIVLKKFLRAADDNVDMALEHFTQALKWRKHNDPSGKLTKMFDPKKFGEMGFVSRHRTDEGGGRVVILWNLYGVIRDVQATFGDIAEFLDFRIALMELAVRELDLSNAPAPMPEIGPDPYRIIQVHDCAGSNPFTVYPKIKDAIAETIDIFQANYPELLAYHHFVRLGHVNTFRIKLLNTLVPELLRPKLLSLGRVEFKSSLKRKDVLLKLFPDPADRQRYGFSLPTEFGGNTSSVHDGRTVQFLHTETSDENIAEEDVKSVRVVVPPARKGAQAEAKELTVHPATAVASDSP</sequence>
<evidence type="ECO:0000256" key="1">
    <source>
        <dbReference type="ARBA" id="ARBA00001970"/>
    </source>
</evidence>
<dbReference type="GO" id="GO:0005829">
    <property type="term" value="C:cytosol"/>
    <property type="evidence" value="ECO:0007669"/>
    <property type="project" value="TreeGrafter"/>
</dbReference>
<dbReference type="GO" id="GO:0032541">
    <property type="term" value="C:cortical endoplasmic reticulum"/>
    <property type="evidence" value="ECO:0007669"/>
    <property type="project" value="TreeGrafter"/>
</dbReference>
<dbReference type="InterPro" id="IPR036865">
    <property type="entry name" value="CRAL-TRIO_dom_sf"/>
</dbReference>
<evidence type="ECO:0000256" key="2">
    <source>
        <dbReference type="ARBA" id="ARBA00004406"/>
    </source>
</evidence>
<evidence type="ECO:0000256" key="13">
    <source>
        <dbReference type="ARBA" id="ARBA00024146"/>
    </source>
</evidence>
<dbReference type="PANTHER" id="PTHR47669">
    <property type="entry name" value="PHOSPHATIDYLINOSITOL TRANSFER PROTEIN SFH5"/>
    <property type="match status" value="1"/>
</dbReference>
<evidence type="ECO:0000256" key="9">
    <source>
        <dbReference type="ARBA" id="ARBA00022848"/>
    </source>
</evidence>
<dbReference type="EMBL" id="CVQI01008890">
    <property type="protein sequence ID" value="CRK18307.1"/>
    <property type="molecule type" value="Genomic_DNA"/>
</dbReference>
<evidence type="ECO:0000256" key="15">
    <source>
        <dbReference type="RuleBase" id="RU367059"/>
    </source>
</evidence>
<dbReference type="InterPro" id="IPR001251">
    <property type="entry name" value="CRAL-TRIO_dom"/>
</dbReference>
<dbReference type="GO" id="GO:0005789">
    <property type="term" value="C:endoplasmic reticulum membrane"/>
    <property type="evidence" value="ECO:0007669"/>
    <property type="project" value="UniProtKB-SubCell"/>
</dbReference>
<reference evidence="19" key="1">
    <citation type="submission" date="2015-05" db="EMBL/GenBank/DDBJ databases">
        <authorList>
            <person name="Fogelqvist Johan"/>
        </authorList>
    </citation>
    <scope>NUCLEOTIDE SEQUENCE [LARGE SCALE GENOMIC DNA]</scope>
</reference>
<keyword evidence="8 15" id="KW-0256">Endoplasmic reticulum</keyword>
<dbReference type="SUPFAM" id="SSF46938">
    <property type="entry name" value="CRAL/TRIO N-terminal domain"/>
    <property type="match status" value="1"/>
</dbReference>
<keyword evidence="7" id="KW-0479">Metal-binding</keyword>
<evidence type="ECO:0000256" key="12">
    <source>
        <dbReference type="ARBA" id="ARBA00023136"/>
    </source>
</evidence>
<keyword evidence="4 15" id="KW-0813">Transport</keyword>
<evidence type="ECO:0000256" key="6">
    <source>
        <dbReference type="ARBA" id="ARBA00022617"/>
    </source>
</evidence>
<keyword evidence="9 15" id="KW-0492">Microsome</keyword>
<dbReference type="Pfam" id="PF00650">
    <property type="entry name" value="CRAL_TRIO"/>
    <property type="match status" value="1"/>
</dbReference>
<dbReference type="Proteomes" id="UP000045706">
    <property type="component" value="Unassembled WGS sequence"/>
</dbReference>
<evidence type="ECO:0000256" key="4">
    <source>
        <dbReference type="ARBA" id="ARBA00022448"/>
    </source>
</evidence>
<feature type="region of interest" description="Disordered" evidence="16">
    <location>
        <begin position="1"/>
        <end position="21"/>
    </location>
</feature>
<evidence type="ECO:0000259" key="17">
    <source>
        <dbReference type="PROSITE" id="PS50191"/>
    </source>
</evidence>
<keyword evidence="10" id="KW-0408">Iron</keyword>
<feature type="region of interest" description="Disordered" evidence="16">
    <location>
        <begin position="310"/>
        <end position="333"/>
    </location>
</feature>
<dbReference type="SUPFAM" id="SSF52087">
    <property type="entry name" value="CRAL/TRIO domain"/>
    <property type="match status" value="1"/>
</dbReference>
<dbReference type="AlphaFoldDB" id="A0A0G4L8G6"/>
<dbReference type="GO" id="GO:0046872">
    <property type="term" value="F:metal ion binding"/>
    <property type="evidence" value="ECO:0007669"/>
    <property type="project" value="UniProtKB-KW"/>
</dbReference>
<evidence type="ECO:0000256" key="14">
    <source>
        <dbReference type="ARBA" id="ARBA00024180"/>
    </source>
</evidence>
<comment type="catalytic activity">
    <reaction evidence="13">
        <text>a 1,2-diacyl-sn-glycero-3-phospho-(1D-myo-inositol)(in) = a 1,2-diacyl-sn-glycero-3-phospho-(1D-myo-inositol)(out)</text>
        <dbReference type="Rhea" id="RHEA:38691"/>
        <dbReference type="ChEBI" id="CHEBI:57880"/>
    </reaction>
    <physiologicalReaction direction="left-to-right" evidence="13">
        <dbReference type="Rhea" id="RHEA:38692"/>
    </physiologicalReaction>
</comment>
<dbReference type="InterPro" id="IPR036273">
    <property type="entry name" value="CRAL/TRIO_N_dom_sf"/>
</dbReference>
<comment type="subcellular location">
    <subcellularLocation>
        <location evidence="15">Cytoplasm</location>
    </subcellularLocation>
    <subcellularLocation>
        <location evidence="2 15">Endoplasmic reticulum membrane</location>
        <topology evidence="2 15">Peripheral membrane protein</topology>
    </subcellularLocation>
    <subcellularLocation>
        <location evidence="15">Microsome membrane</location>
        <topology evidence="15">Peripheral membrane protein</topology>
    </subcellularLocation>
</comment>
<evidence type="ECO:0000256" key="5">
    <source>
        <dbReference type="ARBA" id="ARBA00022490"/>
    </source>
</evidence>
<organism evidence="18 19">
    <name type="scientific">Verticillium longisporum</name>
    <name type="common">Verticillium dahliae var. longisporum</name>
    <dbReference type="NCBI Taxonomy" id="100787"/>
    <lineage>
        <taxon>Eukaryota</taxon>
        <taxon>Fungi</taxon>
        <taxon>Dikarya</taxon>
        <taxon>Ascomycota</taxon>
        <taxon>Pezizomycotina</taxon>
        <taxon>Sordariomycetes</taxon>
        <taxon>Hypocreomycetidae</taxon>
        <taxon>Glomerellales</taxon>
        <taxon>Plectosphaerellaceae</taxon>
        <taxon>Verticillium</taxon>
    </lineage>
</organism>
<dbReference type="GO" id="GO:0005886">
    <property type="term" value="C:plasma membrane"/>
    <property type="evidence" value="ECO:0007669"/>
    <property type="project" value="TreeGrafter"/>
</dbReference>
<evidence type="ECO:0000256" key="11">
    <source>
        <dbReference type="ARBA" id="ARBA00023055"/>
    </source>
</evidence>
<protein>
    <recommendedName>
        <fullName evidence="15">Phosphatidylinositol transfer protein SFH5</fullName>
        <shortName evidence="15">PITP SFH5</shortName>
    </recommendedName>
</protein>
<keyword evidence="11 15" id="KW-0445">Lipid transport</keyword>